<dbReference type="InterPro" id="IPR013083">
    <property type="entry name" value="Znf_RING/FYVE/PHD"/>
</dbReference>
<dbReference type="PROSITE" id="PS50089">
    <property type="entry name" value="ZF_RING_2"/>
    <property type="match status" value="1"/>
</dbReference>
<feature type="coiled-coil region" evidence="2">
    <location>
        <begin position="1115"/>
        <end position="1340"/>
    </location>
</feature>
<feature type="compositionally biased region" description="Basic and acidic residues" evidence="3">
    <location>
        <begin position="1084"/>
        <end position="1105"/>
    </location>
</feature>
<feature type="compositionally biased region" description="Polar residues" evidence="3">
    <location>
        <begin position="701"/>
        <end position="713"/>
    </location>
</feature>
<feature type="domain" description="RING-type" evidence="4">
    <location>
        <begin position="1348"/>
        <end position="1383"/>
    </location>
</feature>
<feature type="region of interest" description="Disordered" evidence="3">
    <location>
        <begin position="692"/>
        <end position="727"/>
    </location>
</feature>
<proteinExistence type="predicted"/>
<comment type="caution">
    <text evidence="5">The sequence shown here is derived from an EMBL/GenBank/DDBJ whole genome shotgun (WGS) entry which is preliminary data.</text>
</comment>
<feature type="compositionally biased region" description="Polar residues" evidence="3">
    <location>
        <begin position="378"/>
        <end position="399"/>
    </location>
</feature>
<evidence type="ECO:0000256" key="3">
    <source>
        <dbReference type="SAM" id="MobiDB-lite"/>
    </source>
</evidence>
<gene>
    <name evidence="5" type="ORF">AMORRO_LOCUS914</name>
</gene>
<feature type="compositionally biased region" description="Polar residues" evidence="3">
    <location>
        <begin position="885"/>
        <end position="908"/>
    </location>
</feature>
<evidence type="ECO:0000256" key="1">
    <source>
        <dbReference type="PROSITE-ProRule" id="PRU00175"/>
    </source>
</evidence>
<reference evidence="5" key="1">
    <citation type="submission" date="2021-06" db="EMBL/GenBank/DDBJ databases">
        <authorList>
            <person name="Kallberg Y."/>
            <person name="Tangrot J."/>
            <person name="Rosling A."/>
        </authorList>
    </citation>
    <scope>NUCLEOTIDE SEQUENCE</scope>
    <source>
        <strain evidence="5">CL551</strain>
    </source>
</reference>
<dbReference type="OrthoDB" id="1711136at2759"/>
<sequence length="1395" mass="159456">METQQHSLRAPLCFCKKLASAAFSDEFGLFYECHFLHPNPWQEAADSAKSAKTEKDSEDEPSTSRAISRCNDGKSICGFHIHKDVWDCIWNDKNYDPEELNVCPYFNFTYCAMFNKRNDFEISYPQRPICFCGIPVVARFIHNNLIFECKNYVMDGHQPKCTWHLPAIEVPFEKSRRYTHPVKEQFTEGLLERKPDESREITVKHKIGSDIESTKSSQDNNSDQKDESRNIISNRPRLQEGSMINDRLRRSSRYSEKFDESHGWHHPLKQQRGNYSNVNVKPYSQPRGHWRNSPKIQDFDSDRNRRGNQQYNDASKTDNRYQTLRPHIPSEFKENPSYTRKYTASRNRTLESKASGYEARKRTDESWHSAVPNAARLNYNSNRSDTLSESAPQLNSNNETESEIYKKDVEDVEITDFDGSCALEDDAIPRNSNSGNNAVNNPIENSISENDTIVGPSPSTIPTGVKQINSSTFHSSVENNNLTDVNFFRGDFKPDLGINSTETEDTRSNMPCLKDETFETMSMSSRVTNENGVVNLKTDDTQFINEAFEDESIHGDCHSEIHGTSDPKDFGKKGFPINDIKESNGANSLVYRAEHLHNENLDNSDKITADINDNQLSDLFKLFSVQNDDADGSSSPPHLRLDESMTDDNVTNASGSGSQEDDKVQAFETTIDGGTIADDSNDPMRATSENNELNFVERDNGNNSDILDEVSSNRSHHSKSDLTLGSVDEYSNANNEINKHPDDDDTVEGQVKVDGVSSVIHDNTFLNFGIERPIANKVLGNKSRENDTDLSSESVALEIINVSNENNDTTVLSNNENCPGHVAQNNKEPLDTTEILIVKQDEDGASSQGDSSLYNPGMEDGTKILGIPKLFNEFSNRSESHPSGEFNQSYNACNIDDSTQSQHNVNNDNGEKSNVHQFQNVFKMPLTQNFCISITSGVSQNTQTYLTIHEHCRGNEFAHMLQEVEKLREKVALSEAHNKRLKEENEEFQLNCKKLADEKFHALSNEYEKVRLRCEKLTSEKDEILSQFNMLADANEECNKKNKRLSDENSELLAKNSRLTHEVERLSEKVDSIHTFNDTVSAKNGEHSSSKDMKNTLRNKSDNGEFELENSKGDYEFLLTKYEKAVETIDDLRHRNQENKHQYEETRRQYEEIKRQYEEIKHHYGEIKHEYEHTSYLNVTLVKRIEKCSELSSENERCRKKLAEMRSAHESLEVELAKKNRELNECIEKNRNSQTILKNNNDVLRNELDMLRSQMKSEHHENLTKENNILRDENRKLKADLKDEINRLLGSIASCESEKEKETSMRRSCQKKVMELQTVEANLQDEIDNLKQAMKQRYEENSATFNRCKVCFTGSITHAIVPCHHAALCEKCASDVDRCVVCRGEKKSTIRVYIQ</sequence>
<protein>
    <submittedName>
        <fullName evidence="5">10405_t:CDS:1</fullName>
    </submittedName>
</protein>
<feature type="compositionally biased region" description="Polar residues" evidence="3">
    <location>
        <begin position="647"/>
        <end position="658"/>
    </location>
</feature>
<feature type="region of interest" description="Disordered" evidence="3">
    <location>
        <begin position="46"/>
        <end position="66"/>
    </location>
</feature>
<dbReference type="GO" id="GO:0008270">
    <property type="term" value="F:zinc ion binding"/>
    <property type="evidence" value="ECO:0007669"/>
    <property type="project" value="UniProtKB-KW"/>
</dbReference>
<keyword evidence="2" id="KW-0175">Coiled coil</keyword>
<feature type="compositionally biased region" description="Basic and acidic residues" evidence="3">
    <location>
        <begin position="246"/>
        <end position="263"/>
    </location>
</feature>
<dbReference type="Gene3D" id="3.30.40.10">
    <property type="entry name" value="Zinc/RING finger domain, C3HC4 (zinc finger)"/>
    <property type="match status" value="1"/>
</dbReference>
<accession>A0A9N8YRH5</accession>
<feature type="region of interest" description="Disordered" evidence="3">
    <location>
        <begin position="877"/>
        <end position="911"/>
    </location>
</feature>
<keyword evidence="1" id="KW-0863">Zinc-finger</keyword>
<dbReference type="Proteomes" id="UP000789342">
    <property type="component" value="Unassembled WGS sequence"/>
</dbReference>
<name>A0A9N8YRH5_9GLOM</name>
<organism evidence="5 6">
    <name type="scientific">Acaulospora morrowiae</name>
    <dbReference type="NCBI Taxonomy" id="94023"/>
    <lineage>
        <taxon>Eukaryota</taxon>
        <taxon>Fungi</taxon>
        <taxon>Fungi incertae sedis</taxon>
        <taxon>Mucoromycota</taxon>
        <taxon>Glomeromycotina</taxon>
        <taxon>Glomeromycetes</taxon>
        <taxon>Diversisporales</taxon>
        <taxon>Acaulosporaceae</taxon>
        <taxon>Acaulospora</taxon>
    </lineage>
</organism>
<feature type="compositionally biased region" description="Basic and acidic residues" evidence="3">
    <location>
        <begin position="358"/>
        <end position="367"/>
    </location>
</feature>
<feature type="coiled-coil region" evidence="2">
    <location>
        <begin position="964"/>
        <end position="1069"/>
    </location>
</feature>
<feature type="region of interest" description="Disordered" evidence="3">
    <location>
        <begin position="189"/>
        <end position="401"/>
    </location>
</feature>
<feature type="region of interest" description="Disordered" evidence="3">
    <location>
        <begin position="1080"/>
        <end position="1105"/>
    </location>
</feature>
<dbReference type="InterPro" id="IPR001841">
    <property type="entry name" value="Znf_RING"/>
</dbReference>
<keyword evidence="6" id="KW-1185">Reference proteome</keyword>
<keyword evidence="1" id="KW-0479">Metal-binding</keyword>
<dbReference type="EMBL" id="CAJVPV010000321">
    <property type="protein sequence ID" value="CAG8451366.1"/>
    <property type="molecule type" value="Genomic_DNA"/>
</dbReference>
<dbReference type="Pfam" id="PF13920">
    <property type="entry name" value="zf-C3HC4_3"/>
    <property type="match status" value="1"/>
</dbReference>
<evidence type="ECO:0000313" key="5">
    <source>
        <dbReference type="EMBL" id="CAG8451366.1"/>
    </source>
</evidence>
<evidence type="ECO:0000259" key="4">
    <source>
        <dbReference type="PROSITE" id="PS50089"/>
    </source>
</evidence>
<feature type="compositionally biased region" description="Polar residues" evidence="3">
    <location>
        <begin position="627"/>
        <end position="636"/>
    </location>
</feature>
<keyword evidence="1" id="KW-0862">Zinc</keyword>
<evidence type="ECO:0000313" key="6">
    <source>
        <dbReference type="Proteomes" id="UP000789342"/>
    </source>
</evidence>
<feature type="region of interest" description="Disordered" evidence="3">
    <location>
        <begin position="627"/>
        <end position="664"/>
    </location>
</feature>
<feature type="compositionally biased region" description="Polar residues" evidence="3">
    <location>
        <begin position="336"/>
        <end position="347"/>
    </location>
</feature>
<evidence type="ECO:0000256" key="2">
    <source>
        <dbReference type="SAM" id="Coils"/>
    </source>
</evidence>
<feature type="compositionally biased region" description="Basic and acidic residues" evidence="3">
    <location>
        <begin position="189"/>
        <end position="213"/>
    </location>
</feature>